<dbReference type="OrthoDB" id="329835at2759"/>
<feature type="region of interest" description="Disordered" evidence="1">
    <location>
        <begin position="768"/>
        <end position="872"/>
    </location>
</feature>
<dbReference type="EMBL" id="JABAHT010000001">
    <property type="protein sequence ID" value="KAF4671395.1"/>
    <property type="molecule type" value="Genomic_DNA"/>
</dbReference>
<dbReference type="InterPro" id="IPR042099">
    <property type="entry name" value="ANL_N_sf"/>
</dbReference>
<evidence type="ECO:0000313" key="4">
    <source>
        <dbReference type="EMBL" id="KAF4676332.1"/>
    </source>
</evidence>
<feature type="region of interest" description="Disordered" evidence="1">
    <location>
        <begin position="451"/>
        <end position="477"/>
    </location>
</feature>
<dbReference type="InterPro" id="IPR000873">
    <property type="entry name" value="AMP-dep_synth/lig_dom"/>
</dbReference>
<evidence type="ECO:0000259" key="2">
    <source>
        <dbReference type="Pfam" id="PF00501"/>
    </source>
</evidence>
<dbReference type="SUPFAM" id="SSF56801">
    <property type="entry name" value="Acetyl-CoA synthetase-like"/>
    <property type="match status" value="1"/>
</dbReference>
<dbReference type="Proteomes" id="UP000570595">
    <property type="component" value="Unassembled WGS sequence"/>
</dbReference>
<accession>A0A7J6MIS8</accession>
<comment type="caution">
    <text evidence="3">The sequence shown here is derived from an EMBL/GenBank/DDBJ whole genome shotgun (WGS) entry which is preliminary data.</text>
</comment>
<gene>
    <name evidence="4" type="ORF">FOL46_004933</name>
    <name evidence="3" type="ORF">FOZ61_000020</name>
</gene>
<dbReference type="GO" id="GO:0031177">
    <property type="term" value="F:phosphopantetheine binding"/>
    <property type="evidence" value="ECO:0007669"/>
    <property type="project" value="TreeGrafter"/>
</dbReference>
<proteinExistence type="predicted"/>
<evidence type="ECO:0000313" key="3">
    <source>
        <dbReference type="EMBL" id="KAF4671395.1"/>
    </source>
</evidence>
<evidence type="ECO:0000256" key="1">
    <source>
        <dbReference type="SAM" id="MobiDB-lite"/>
    </source>
</evidence>
<dbReference type="SUPFAM" id="SSF52777">
    <property type="entry name" value="CoA-dependent acyltransferases"/>
    <property type="match status" value="1"/>
</dbReference>
<reference evidence="5 6" key="1">
    <citation type="submission" date="2020-04" db="EMBL/GenBank/DDBJ databases">
        <title>Perkinsus olseni comparative genomics.</title>
        <authorList>
            <person name="Bogema D.R."/>
        </authorList>
    </citation>
    <scope>NUCLEOTIDE SEQUENCE [LARGE SCALE GENOMIC DNA]</scope>
    <source>
        <strain evidence="3">ATCC PRA-179</strain>
        <strain evidence="4">ATCC PRA-31</strain>
    </source>
</reference>
<evidence type="ECO:0000313" key="5">
    <source>
        <dbReference type="Proteomes" id="UP000570595"/>
    </source>
</evidence>
<dbReference type="GO" id="GO:0005737">
    <property type="term" value="C:cytoplasm"/>
    <property type="evidence" value="ECO:0007669"/>
    <property type="project" value="TreeGrafter"/>
</dbReference>
<feature type="domain" description="AMP-dependent synthetase/ligase" evidence="2">
    <location>
        <begin position="36"/>
        <end position="365"/>
    </location>
</feature>
<dbReference type="Proteomes" id="UP000572268">
    <property type="component" value="Unassembled WGS sequence"/>
</dbReference>
<dbReference type="PANTHER" id="PTHR45527:SF1">
    <property type="entry name" value="FATTY ACID SYNTHASE"/>
    <property type="match status" value="1"/>
</dbReference>
<dbReference type="PANTHER" id="PTHR45527">
    <property type="entry name" value="NONRIBOSOMAL PEPTIDE SYNTHETASE"/>
    <property type="match status" value="1"/>
</dbReference>
<sequence length="1522" mass="172166">MVAYKYPYDLYHQAFENPELAHRTACVKVGEDGAVSDVLTYAELCSQGRDMAYWLSAILGVREGDCVGVAIERSGAWLSILLACSALGTVMAPLDPSADEGRLRDLLYQTSPDILVVRSGVGNTAGLESMAACRVIDITRSDAVSSRPHHWVAPTLSVCDPGYRPLFKMFSGGTTGTPKLIPVTHGMPLSELPGYAEDVVKLPPGSPQPVVLQFSGLQWLASMMGQVNIALATGGVCLFADCLKVGLQCVDYPPTIVGAVPTQLFLNATLLSKCKLTHLLLWGEASTPAKLAELQALVGKARVVDLLIATEFWLCLVCDDGSAMFRTLRSKDVEIKLAPLGDEDAAPVDHRPRKRGELMMRGPFVCQPLTDEEGWFRTGDVAEMDDRGRVHYLGRLGGRLKASGGVWIDALPIEQLALSCGAGVEEASVLTHDGRNYMFVYMKKLESEASDSDSDDWYAGSSDNSHSDDDGEGSRTAPSYAITEEDESALSMLGQYSTLRSALAANNDAAVLDLTIRMSCKPLPRNPNTNKIDRFQLVKEVLGHENSWRQCLEPERRRRLMSAWKRVGLWGAGSLLACGPKEFFLHLPYMWLSTLYLPVFEEDATTVREKIGLFVLRLIRSCPLDRIGFFAAWFALSRRFKPVRKMTWVWTLVGAFLAFKDGRFLSWPPAFWYAIGNQSSYESAKWLSWGFAKRQIKWNAQWFWWYLSLRWLRNADKTTYGGYGGDWRNQVAPKEDKVAVPKDDESVDGIERQDALSVLTDEAQDTPLEAAEQSEGSLGLPVPEDLRPVESTAPSVNLDMPEESQGSRVAGEGGENVSTADSPSLPVEGGGQAPISGKASIVDDDIMSASDLGESPDTLTPNETSAEESLPVEKLEVPPQKYHYRTFQKWWWHERALDRFDWTRTHFVKGVRNVVRTVPDATQLVGDVSSEQVCALVSGITGWPKVDASTDLGGMTSLQISMLMKRLPGQVAAKDVLLCKDVAHLVALLQSPMKEEAVLQPVGSEEPFRAWFSPGQLNRVCKWAFQIRGDLDMDRLQDAVDRMVDRHPMLRARVVGPARISSFLYDSVMVLLPTLSRLPEHSWTSWWLRLLICKPLWHAWVKVRCREREGHVPIGVRWAWGKDPRKCQRQMFRARSDMEDDRSDDTPLKLYLVQQRIDDPENPETFIVRRQWLFVMIRHAWSDALSYFPIADDLSKAFSNEDLLGEPLEVVDPRPLLQQRFYDGLRVTHGAPDRNSFRGSYFYDEFMTRDAYHHYCKITNRFICHFRYLAEEHYHIPLEHLLIAWISLSLARADQNENVGMTLYTPLRDGPMESQMLALLADWRDFDFDFSFERGSVMDAVLHVSDKLRRRDYTVFDQPGNPEATLLNFLSLDTRVRGNGRLRHVHVDKVGFREDDNDRSWGWVDRQQWREGPGHRQRSMTLEQTSARGAWCFAMTLAPEYYPPEWCRRFSYYMKLTADQVFRDPLGSCGRVQYDEENYAEEWKKWERDSEAAERYDMFQEDELMWSKLPTQTASQHAIRDD</sequence>
<dbReference type="GO" id="GO:0044550">
    <property type="term" value="P:secondary metabolite biosynthetic process"/>
    <property type="evidence" value="ECO:0007669"/>
    <property type="project" value="TreeGrafter"/>
</dbReference>
<dbReference type="InterPro" id="IPR023213">
    <property type="entry name" value="CAT-like_dom_sf"/>
</dbReference>
<dbReference type="Gene3D" id="3.40.50.12780">
    <property type="entry name" value="N-terminal domain of ligase-like"/>
    <property type="match status" value="1"/>
</dbReference>
<name>A0A7J6MIS8_PEROL</name>
<dbReference type="GO" id="GO:0043041">
    <property type="term" value="P:amino acid activation for nonribosomal peptide biosynthetic process"/>
    <property type="evidence" value="ECO:0007669"/>
    <property type="project" value="TreeGrafter"/>
</dbReference>
<dbReference type="EMBL" id="JABANN010000003">
    <property type="protein sequence ID" value="KAF4676332.1"/>
    <property type="molecule type" value="Genomic_DNA"/>
</dbReference>
<evidence type="ECO:0000313" key="6">
    <source>
        <dbReference type="Proteomes" id="UP000572268"/>
    </source>
</evidence>
<protein>
    <recommendedName>
        <fullName evidence="2">AMP-dependent synthetase/ligase domain-containing protein</fullName>
    </recommendedName>
</protein>
<dbReference type="Gene3D" id="3.30.559.10">
    <property type="entry name" value="Chloramphenicol acetyltransferase-like domain"/>
    <property type="match status" value="1"/>
</dbReference>
<dbReference type="Pfam" id="PF00501">
    <property type="entry name" value="AMP-binding"/>
    <property type="match status" value="1"/>
</dbReference>
<organism evidence="3 5">
    <name type="scientific">Perkinsus olseni</name>
    <name type="common">Perkinsus atlanticus</name>
    <dbReference type="NCBI Taxonomy" id="32597"/>
    <lineage>
        <taxon>Eukaryota</taxon>
        <taxon>Sar</taxon>
        <taxon>Alveolata</taxon>
        <taxon>Perkinsozoa</taxon>
        <taxon>Perkinsea</taxon>
        <taxon>Perkinsida</taxon>
        <taxon>Perkinsidae</taxon>
        <taxon>Perkinsus</taxon>
    </lineage>
</organism>